<proteinExistence type="predicted"/>
<sequence>MYCSYYSSKFDIRKSSLFLERPQSKYKVTYIDKYKRETNKHAPANNTTTHDQRHTGSDYGGAITLRTGSQQGSDENSRIHVSRSRTMVPHLRPKFPSSRHHIRGNKIRPRTNSTWPAIHHGSTRHSYESS</sequence>
<evidence type="ECO:0000313" key="3">
    <source>
        <dbReference type="RefSeq" id="XP_025074713.1"/>
    </source>
</evidence>
<evidence type="ECO:0000256" key="1">
    <source>
        <dbReference type="SAM" id="MobiDB-lite"/>
    </source>
</evidence>
<evidence type="ECO:0000313" key="2">
    <source>
        <dbReference type="Proteomes" id="UP000504615"/>
    </source>
</evidence>
<accession>A0A8N1S9P6</accession>
<feature type="region of interest" description="Disordered" evidence="1">
    <location>
        <begin position="37"/>
        <end position="130"/>
    </location>
</feature>
<reference evidence="3" key="1">
    <citation type="submission" date="2025-08" db="UniProtKB">
        <authorList>
            <consortium name="RefSeq"/>
        </authorList>
    </citation>
    <scope>IDENTIFICATION</scope>
</reference>
<dbReference type="GeneID" id="112552817"/>
<organism evidence="2 3">
    <name type="scientific">Pogonomyrmex barbatus</name>
    <name type="common">red harvester ant</name>
    <dbReference type="NCBI Taxonomy" id="144034"/>
    <lineage>
        <taxon>Eukaryota</taxon>
        <taxon>Metazoa</taxon>
        <taxon>Ecdysozoa</taxon>
        <taxon>Arthropoda</taxon>
        <taxon>Hexapoda</taxon>
        <taxon>Insecta</taxon>
        <taxon>Pterygota</taxon>
        <taxon>Neoptera</taxon>
        <taxon>Endopterygota</taxon>
        <taxon>Hymenoptera</taxon>
        <taxon>Apocrita</taxon>
        <taxon>Aculeata</taxon>
        <taxon>Formicoidea</taxon>
        <taxon>Formicidae</taxon>
        <taxon>Myrmicinae</taxon>
        <taxon>Pogonomyrmex</taxon>
    </lineage>
</organism>
<dbReference type="Proteomes" id="UP000504615">
    <property type="component" value="Unplaced"/>
</dbReference>
<dbReference type="RefSeq" id="XP_025074713.1">
    <property type="nucleotide sequence ID" value="XM_025218928.1"/>
</dbReference>
<protein>
    <submittedName>
        <fullName evidence="3">Uncharacterized protein LOC112552817</fullName>
    </submittedName>
</protein>
<feature type="compositionally biased region" description="Basic residues" evidence="1">
    <location>
        <begin position="91"/>
        <end position="109"/>
    </location>
</feature>
<name>A0A8N1S9P6_9HYME</name>
<dbReference type="AlphaFoldDB" id="A0A8N1S9P6"/>
<keyword evidence="2" id="KW-1185">Reference proteome</keyword>
<gene>
    <name evidence="3" type="primary">LOC112552817</name>
</gene>